<dbReference type="EMBL" id="JAVDBT010000008">
    <property type="protein sequence ID" value="MDQ2066619.1"/>
    <property type="molecule type" value="Genomic_DNA"/>
</dbReference>
<dbReference type="InterPro" id="IPR011047">
    <property type="entry name" value="Quinoprotein_ADH-like_sf"/>
</dbReference>
<dbReference type="PROSITE" id="PS51257">
    <property type="entry name" value="PROKAR_LIPOPROTEIN"/>
    <property type="match status" value="1"/>
</dbReference>
<dbReference type="InterPro" id="IPR015943">
    <property type="entry name" value="WD40/YVTN_repeat-like_dom_sf"/>
</dbReference>
<dbReference type="Gene3D" id="2.130.10.10">
    <property type="entry name" value="YVTN repeat-like/Quinoprotein amine dehydrogenase"/>
    <property type="match status" value="1"/>
</dbReference>
<evidence type="ECO:0000313" key="3">
    <source>
        <dbReference type="Proteomes" id="UP001239680"/>
    </source>
</evidence>
<evidence type="ECO:0000313" key="2">
    <source>
        <dbReference type="EMBL" id="MDQ2066619.1"/>
    </source>
</evidence>
<feature type="domain" description="Pyrrolo-quinoline quinone repeat" evidence="1">
    <location>
        <begin position="130"/>
        <end position="366"/>
    </location>
</feature>
<name>A0ABU0VXY4_9RHOB</name>
<dbReference type="Pfam" id="PF13360">
    <property type="entry name" value="PQQ_2"/>
    <property type="match status" value="1"/>
</dbReference>
<keyword evidence="3" id="KW-1185">Reference proteome</keyword>
<reference evidence="2 3" key="1">
    <citation type="submission" date="2023-08" db="EMBL/GenBank/DDBJ databases">
        <title>Characterization of two Paracoccaceae strains isolated from Phycosphere and proposal of Xinfangfangia lacusdiani sp. nov.</title>
        <authorList>
            <person name="Deng Y."/>
            <person name="Zhang Y.Q."/>
        </authorList>
    </citation>
    <scope>NUCLEOTIDE SEQUENCE [LARGE SCALE GENOMIC DNA]</scope>
    <source>
        <strain evidence="2 3">CPCC 101601</strain>
    </source>
</reference>
<dbReference type="InterPro" id="IPR018391">
    <property type="entry name" value="PQQ_b-propeller_rpt"/>
</dbReference>
<dbReference type="SUPFAM" id="SSF50998">
    <property type="entry name" value="Quinoprotein alcohol dehydrogenase-like"/>
    <property type="match status" value="1"/>
</dbReference>
<organism evidence="2 3">
    <name type="scientific">Pseudogemmobacter lacusdianii</name>
    <dbReference type="NCBI Taxonomy" id="3069608"/>
    <lineage>
        <taxon>Bacteria</taxon>
        <taxon>Pseudomonadati</taxon>
        <taxon>Pseudomonadota</taxon>
        <taxon>Alphaproteobacteria</taxon>
        <taxon>Rhodobacterales</taxon>
        <taxon>Paracoccaceae</taxon>
        <taxon>Pseudogemmobacter</taxon>
    </lineage>
</organism>
<dbReference type="Proteomes" id="UP001239680">
    <property type="component" value="Unassembled WGS sequence"/>
</dbReference>
<dbReference type="RefSeq" id="WP_306680327.1">
    <property type="nucleotide sequence ID" value="NZ_JAVDBT010000008.1"/>
</dbReference>
<sequence>MAVSHKLVSGRNGGKRLGLLAGVAALTLLAACGEREVILPGERLSIRAASEGQESAAATSRAISLPAAQMNAEWAQRNGNARHVAPHAALSKAPNAVWAANIGASNSRKNRISAAPVVAGGRVFAMDSSAVVSALSTGGGLLWQADLTAAFDTGGGVSGGGLASNGAQVFATTAYGEVVALDAKSGGVIWRQRIDAPAIGAPAVDGGRVYVSGRDGSAWALDSGTGKVVWQVFGAPGKSGWLGAAAPTVGDGLVYFPSNAGDLMAVLKPGGGTPIWHSSAAGKRLGRAYAGSFDITGDAALVGQTLYAGTGAGRTIAVDAASGQQLWGAMQGAMGPLAIAGGSIFMVNDEARLVRLDAADGSLIWAVDMPYFENAKPKKRQAITAHYGPVLAGERIWVASSDGKLSAFSPTDGSMVYQTEIPGGAAAQPAVAGGVLYVVTTKGQVVAFR</sequence>
<dbReference type="InterPro" id="IPR002372">
    <property type="entry name" value="PQQ_rpt_dom"/>
</dbReference>
<proteinExistence type="predicted"/>
<protein>
    <submittedName>
        <fullName evidence="2">PQQ-binding-like beta-propeller repeat protein</fullName>
    </submittedName>
</protein>
<dbReference type="PANTHER" id="PTHR34512:SF30">
    <property type="entry name" value="OUTER MEMBRANE PROTEIN ASSEMBLY FACTOR BAMB"/>
    <property type="match status" value="1"/>
</dbReference>
<evidence type="ECO:0000259" key="1">
    <source>
        <dbReference type="Pfam" id="PF13360"/>
    </source>
</evidence>
<dbReference type="SMART" id="SM00564">
    <property type="entry name" value="PQQ"/>
    <property type="match status" value="6"/>
</dbReference>
<gene>
    <name evidence="2" type="ORF">Q9295_09550</name>
</gene>
<dbReference type="PANTHER" id="PTHR34512">
    <property type="entry name" value="CELL SURFACE PROTEIN"/>
    <property type="match status" value="1"/>
</dbReference>
<accession>A0ABU0VXY4</accession>
<comment type="caution">
    <text evidence="2">The sequence shown here is derived from an EMBL/GenBank/DDBJ whole genome shotgun (WGS) entry which is preliminary data.</text>
</comment>